<feature type="domain" description="Glycosyltransferase subfamily 4-like N-terminal" evidence="3">
    <location>
        <begin position="42"/>
        <end position="133"/>
    </location>
</feature>
<dbReference type="AlphaFoldDB" id="A0A2V2N293"/>
<evidence type="ECO:0000259" key="3">
    <source>
        <dbReference type="Pfam" id="PF13439"/>
    </source>
</evidence>
<dbReference type="PANTHER" id="PTHR46401">
    <property type="entry name" value="GLYCOSYLTRANSFERASE WBBK-RELATED"/>
    <property type="match status" value="1"/>
</dbReference>
<keyword evidence="1 4" id="KW-0808">Transferase</keyword>
<dbReference type="InterPro" id="IPR001296">
    <property type="entry name" value="Glyco_trans_1"/>
</dbReference>
<evidence type="ECO:0000256" key="1">
    <source>
        <dbReference type="ARBA" id="ARBA00022679"/>
    </source>
</evidence>
<evidence type="ECO:0000259" key="2">
    <source>
        <dbReference type="Pfam" id="PF00534"/>
    </source>
</evidence>
<dbReference type="Gene3D" id="3.40.50.2000">
    <property type="entry name" value="Glycogen Phosphorylase B"/>
    <property type="match status" value="2"/>
</dbReference>
<keyword evidence="5" id="KW-1185">Reference proteome</keyword>
<dbReference type="InterPro" id="IPR028098">
    <property type="entry name" value="Glyco_trans_4-like_N"/>
</dbReference>
<evidence type="ECO:0000313" key="5">
    <source>
        <dbReference type="Proteomes" id="UP000245657"/>
    </source>
</evidence>
<dbReference type="SUPFAM" id="SSF53756">
    <property type="entry name" value="UDP-Glycosyltransferase/glycogen phosphorylase"/>
    <property type="match status" value="1"/>
</dbReference>
<dbReference type="PANTHER" id="PTHR46401:SF2">
    <property type="entry name" value="GLYCOSYLTRANSFERASE WBBK-RELATED"/>
    <property type="match status" value="1"/>
</dbReference>
<dbReference type="RefSeq" id="WP_109968251.1">
    <property type="nucleotide sequence ID" value="NZ_CP176093.1"/>
</dbReference>
<dbReference type="OrthoDB" id="17979at2157"/>
<reference evidence="4 5" key="1">
    <citation type="submission" date="2018-05" db="EMBL/GenBank/DDBJ databases">
        <title>Draft genome of Methanospirillum lacunae Ki8-1.</title>
        <authorList>
            <person name="Dueholm M.S."/>
            <person name="Nielsen P.H."/>
            <person name="Bakmann L.F."/>
            <person name="Otzen D.E."/>
        </authorList>
    </citation>
    <scope>NUCLEOTIDE SEQUENCE [LARGE SCALE GENOMIC DNA]</scope>
    <source>
        <strain evidence="4 5">Ki8-1</strain>
    </source>
</reference>
<organism evidence="4 5">
    <name type="scientific">Methanospirillum lacunae</name>
    <dbReference type="NCBI Taxonomy" id="668570"/>
    <lineage>
        <taxon>Archaea</taxon>
        <taxon>Methanobacteriati</taxon>
        <taxon>Methanobacteriota</taxon>
        <taxon>Stenosarchaea group</taxon>
        <taxon>Methanomicrobia</taxon>
        <taxon>Methanomicrobiales</taxon>
        <taxon>Methanospirillaceae</taxon>
        <taxon>Methanospirillum</taxon>
    </lineage>
</organism>
<name>A0A2V2N293_9EURY</name>
<dbReference type="CDD" id="cd03801">
    <property type="entry name" value="GT4_PimA-like"/>
    <property type="match status" value="1"/>
</dbReference>
<dbReference type="Pfam" id="PF00534">
    <property type="entry name" value="Glycos_transf_1"/>
    <property type="match status" value="1"/>
</dbReference>
<comment type="caution">
    <text evidence="4">The sequence shown here is derived from an EMBL/GenBank/DDBJ whole genome shotgun (WGS) entry which is preliminary data.</text>
</comment>
<proteinExistence type="predicted"/>
<gene>
    <name evidence="4" type="ORF">DK846_07250</name>
</gene>
<dbReference type="GO" id="GO:0016757">
    <property type="term" value="F:glycosyltransferase activity"/>
    <property type="evidence" value="ECO:0007669"/>
    <property type="project" value="InterPro"/>
</dbReference>
<feature type="domain" description="Glycosyl transferase family 1" evidence="2">
    <location>
        <begin position="146"/>
        <end position="273"/>
    </location>
</feature>
<evidence type="ECO:0000313" key="4">
    <source>
        <dbReference type="EMBL" id="PWR72740.1"/>
    </source>
</evidence>
<dbReference type="GeneID" id="97548561"/>
<dbReference type="Proteomes" id="UP000245657">
    <property type="component" value="Unassembled WGS sequence"/>
</dbReference>
<dbReference type="EMBL" id="QGMY01000006">
    <property type="protein sequence ID" value="PWR72740.1"/>
    <property type="molecule type" value="Genomic_DNA"/>
</dbReference>
<protein>
    <submittedName>
        <fullName evidence="4">Glycosyl transferase family 1</fullName>
    </submittedName>
</protein>
<accession>A0A2V2N293</accession>
<dbReference type="Pfam" id="PF13439">
    <property type="entry name" value="Glyco_transf_4"/>
    <property type="match status" value="1"/>
</dbReference>
<sequence length="325" mass="37382">MDVNFVVEDMLLFKYIGCSTVARTLYKTLKQESDLDLTWERFRYNADISHYHTFGPIALLNRRLSGGKRILTAHSTPRVNIGNLALTKAINKRYPEIYRKFDHIVTISESCEQEVKEMVPDVPVTRIPNGINRSYFHPSPEKRISFREMYGISEDEQMILTVAQVSPRKGFYDFIELASRYPDIRFVWVGGFPYGIASKDYLKIKWLIQKRTNNVIFTGFVRDIAEAYCAADIFFMPTFAETFGLAVLEAQACGLPVLARNIPEFHEVYGDTVRYFSTIEDAGREITDETTLRACAIQARDASAHYDIKDVCTAHIKLYQEIFNT</sequence>